<evidence type="ECO:0000313" key="2">
    <source>
        <dbReference type="EMBL" id="MFD2698449.1"/>
    </source>
</evidence>
<protein>
    <recommendedName>
        <fullName evidence="4">Multidrug transporter</fullName>
    </recommendedName>
</protein>
<comment type="caution">
    <text evidence="2">The sequence shown here is derived from an EMBL/GenBank/DDBJ whole genome shotgun (WGS) entry which is preliminary data.</text>
</comment>
<evidence type="ECO:0000313" key="3">
    <source>
        <dbReference type="Proteomes" id="UP001597357"/>
    </source>
</evidence>
<keyword evidence="1" id="KW-0732">Signal</keyword>
<gene>
    <name evidence="2" type="ORF">ACFSQ0_10630</name>
</gene>
<reference evidence="3" key="1">
    <citation type="journal article" date="2019" name="Int. J. Syst. Evol. Microbiol.">
        <title>The Global Catalogue of Microorganisms (GCM) 10K type strain sequencing project: providing services to taxonomists for standard genome sequencing and annotation.</title>
        <authorList>
            <consortium name="The Broad Institute Genomics Platform"/>
            <consortium name="The Broad Institute Genome Sequencing Center for Infectious Disease"/>
            <person name="Wu L."/>
            <person name="Ma J."/>
        </authorList>
    </citation>
    <scope>NUCLEOTIDE SEQUENCE [LARGE SCALE GENOMIC DNA]</scope>
    <source>
        <strain evidence="3">KCTC 42255</strain>
    </source>
</reference>
<organism evidence="2 3">
    <name type="scientific">Mesonia sediminis</name>
    <dbReference type="NCBI Taxonomy" id="1703946"/>
    <lineage>
        <taxon>Bacteria</taxon>
        <taxon>Pseudomonadati</taxon>
        <taxon>Bacteroidota</taxon>
        <taxon>Flavobacteriia</taxon>
        <taxon>Flavobacteriales</taxon>
        <taxon>Flavobacteriaceae</taxon>
        <taxon>Mesonia</taxon>
    </lineage>
</organism>
<dbReference type="PANTHER" id="PTHR41339">
    <property type="entry name" value="LIPL48"/>
    <property type="match status" value="1"/>
</dbReference>
<dbReference type="Proteomes" id="UP001597357">
    <property type="component" value="Unassembled WGS sequence"/>
</dbReference>
<accession>A0ABW5SGK2</accession>
<evidence type="ECO:0008006" key="4">
    <source>
        <dbReference type="Google" id="ProtNLM"/>
    </source>
</evidence>
<dbReference type="InterPro" id="IPR011050">
    <property type="entry name" value="Pectin_lyase_fold/virulence"/>
</dbReference>
<dbReference type="SUPFAM" id="SSF51126">
    <property type="entry name" value="Pectin lyase-like"/>
    <property type="match status" value="1"/>
</dbReference>
<dbReference type="EMBL" id="JBHULZ010000041">
    <property type="protein sequence ID" value="MFD2698449.1"/>
    <property type="molecule type" value="Genomic_DNA"/>
</dbReference>
<dbReference type="PANTHER" id="PTHR41339:SF1">
    <property type="entry name" value="SECRETED PROTEIN"/>
    <property type="match status" value="1"/>
</dbReference>
<proteinExistence type="predicted"/>
<feature type="signal peptide" evidence="1">
    <location>
        <begin position="1"/>
        <end position="22"/>
    </location>
</feature>
<feature type="chain" id="PRO_5046165978" description="Multidrug transporter" evidence="1">
    <location>
        <begin position="23"/>
        <end position="389"/>
    </location>
</feature>
<keyword evidence="3" id="KW-1185">Reference proteome</keyword>
<evidence type="ECO:0000256" key="1">
    <source>
        <dbReference type="SAM" id="SignalP"/>
    </source>
</evidence>
<dbReference type="RefSeq" id="WP_379048025.1">
    <property type="nucleotide sequence ID" value="NZ_JBHULZ010000041.1"/>
</dbReference>
<name>A0ABW5SGK2_9FLAO</name>
<sequence length="389" mass="41416">MKKTISKTILATALLGMLFSCSSDDEGNSSNNPVNEDILQGDVLTGEITQDLFVPKGKYALRGAVSVKDGATLTIEKGTTFTVTAEDQAAGINLLFVEQGGKIMAEGTAQEPIVFTSENKNAEGGDGDWGGIGIHGKAKMNAPGGTSLSEAGQLPYGGNDDNDNSGVLRYVRVEYAGQASSDGQFEFNAFSFFAVGSGTVVEYCEAFEGADDGFEFYGGTVNAKNLSAVGMEDDSIDWDEGFRGSLNNVVIYQYDATGDFAFELANRSGENNASPRSKAQVSNVTLRGHNRPGKAAFDLKQGTAGIFDNIVGYNYDSMIFVNDQTQEVTNGELSFTNTFFDQYNNLVVNNVDQTDIATQLIDENPAASGADESAFANWTNFSAQGGFNQ</sequence>
<dbReference type="PROSITE" id="PS51257">
    <property type="entry name" value="PROKAR_LIPOPROTEIN"/>
    <property type="match status" value="1"/>
</dbReference>